<organism evidence="1 2">
    <name type="scientific">Haloarcula sebkhae</name>
    <dbReference type="NCBI Taxonomy" id="932660"/>
    <lineage>
        <taxon>Archaea</taxon>
        <taxon>Methanobacteriati</taxon>
        <taxon>Methanobacteriota</taxon>
        <taxon>Stenosarchaea group</taxon>
        <taxon>Halobacteria</taxon>
        <taxon>Halobacteriales</taxon>
        <taxon>Haloarculaceae</taxon>
        <taxon>Haloarcula</taxon>
    </lineage>
</organism>
<proteinExistence type="predicted"/>
<evidence type="ECO:0000313" key="2">
    <source>
        <dbReference type="Proteomes" id="UP000614221"/>
    </source>
</evidence>
<reference evidence="1" key="2">
    <citation type="submission" date="2020-09" db="EMBL/GenBank/DDBJ databases">
        <authorList>
            <person name="Sun Q."/>
            <person name="Ohkuma M."/>
        </authorList>
    </citation>
    <scope>NUCLEOTIDE SEQUENCE</scope>
    <source>
        <strain evidence="1">JCM 19018</strain>
    </source>
</reference>
<dbReference type="EMBL" id="BMPD01000010">
    <property type="protein sequence ID" value="GGK83325.1"/>
    <property type="molecule type" value="Genomic_DNA"/>
</dbReference>
<accession>A0A830F4P1</accession>
<gene>
    <name evidence="1" type="ORF">GCM10009067_39470</name>
</gene>
<reference evidence="1" key="1">
    <citation type="journal article" date="2014" name="Int. J. Syst. Evol. Microbiol.">
        <title>Complete genome sequence of Corynebacterium casei LMG S-19264T (=DSM 44701T), isolated from a smear-ripened cheese.</title>
        <authorList>
            <consortium name="US DOE Joint Genome Institute (JGI-PGF)"/>
            <person name="Walter F."/>
            <person name="Albersmeier A."/>
            <person name="Kalinowski J."/>
            <person name="Ruckert C."/>
        </authorList>
    </citation>
    <scope>NUCLEOTIDE SEQUENCE</scope>
    <source>
        <strain evidence="1">JCM 19018</strain>
    </source>
</reference>
<protein>
    <submittedName>
        <fullName evidence="1">Uncharacterized protein</fullName>
    </submittedName>
</protein>
<dbReference type="Proteomes" id="UP000614221">
    <property type="component" value="Unassembled WGS sequence"/>
</dbReference>
<dbReference type="OrthoDB" id="378666at2157"/>
<sequence length="168" mass="18717">MSELKIGAEPRIFSHRNNADLPKSTLDDLTERGIGVGDWGMGLSWDYAQVKEDNQAAAKTFTENLLTINEHGGYGVIHTKEYEKTVIGRISPPCVRFMTLEGTSGTERMFKAFEFEEFASVNLRKDYPELHDRLANIAHLGTTSEVGDGFEELVTDAFVDLESSGVIR</sequence>
<comment type="caution">
    <text evidence="1">The sequence shown here is derived from an EMBL/GenBank/DDBJ whole genome shotgun (WGS) entry which is preliminary data.</text>
</comment>
<dbReference type="RefSeq" id="WP_188980610.1">
    <property type="nucleotide sequence ID" value="NZ_BMPD01000010.1"/>
</dbReference>
<dbReference type="AlphaFoldDB" id="A0A830F4P1"/>
<evidence type="ECO:0000313" key="1">
    <source>
        <dbReference type="EMBL" id="GGK83325.1"/>
    </source>
</evidence>
<name>A0A830F4P1_9EURY</name>